<name>K5X7W9_AGABU</name>
<dbReference type="EMBL" id="JH971390">
    <property type="protein sequence ID" value="EKM79303.1"/>
    <property type="molecule type" value="Genomic_DNA"/>
</dbReference>
<dbReference type="AlphaFoldDB" id="K5X7W9"/>
<sequence>MTRLDENGTTHDPTKDRGLDDMRIIKFSSRIEIRRADATAGRNNKRLGRDRR</sequence>
<evidence type="ECO:0000256" key="1">
    <source>
        <dbReference type="SAM" id="MobiDB-lite"/>
    </source>
</evidence>
<evidence type="ECO:0000313" key="2">
    <source>
        <dbReference type="EMBL" id="EKM79303.1"/>
    </source>
</evidence>
<organism evidence="2 3">
    <name type="scientific">Agaricus bisporus var. burnettii (strain JB137-S8 / ATCC MYA-4627 / FGSC 10392)</name>
    <name type="common">White button mushroom</name>
    <dbReference type="NCBI Taxonomy" id="597362"/>
    <lineage>
        <taxon>Eukaryota</taxon>
        <taxon>Fungi</taxon>
        <taxon>Dikarya</taxon>
        <taxon>Basidiomycota</taxon>
        <taxon>Agaricomycotina</taxon>
        <taxon>Agaricomycetes</taxon>
        <taxon>Agaricomycetidae</taxon>
        <taxon>Agaricales</taxon>
        <taxon>Agaricineae</taxon>
        <taxon>Agaricaceae</taxon>
        <taxon>Agaricus</taxon>
    </lineage>
</organism>
<evidence type="ECO:0000313" key="3">
    <source>
        <dbReference type="Proteomes" id="UP000008493"/>
    </source>
</evidence>
<dbReference type="InParanoid" id="K5X7W9"/>
<dbReference type="Proteomes" id="UP000008493">
    <property type="component" value="Unassembled WGS sequence"/>
</dbReference>
<reference evidence="3" key="1">
    <citation type="journal article" date="2012" name="Proc. Natl. Acad. Sci. U.S.A.">
        <title>Genome sequence of the button mushroom Agaricus bisporus reveals mechanisms governing adaptation to a humic-rich ecological niche.</title>
        <authorList>
            <person name="Morin E."/>
            <person name="Kohler A."/>
            <person name="Baker A.R."/>
            <person name="Foulongne-Oriol M."/>
            <person name="Lombard V."/>
            <person name="Nagy L.G."/>
            <person name="Ohm R.A."/>
            <person name="Patyshakuliyeva A."/>
            <person name="Brun A."/>
            <person name="Aerts A.L."/>
            <person name="Bailey A.M."/>
            <person name="Billette C."/>
            <person name="Coutinho P.M."/>
            <person name="Deakin G."/>
            <person name="Doddapaneni H."/>
            <person name="Floudas D."/>
            <person name="Grimwood J."/>
            <person name="Hilden K."/>
            <person name="Kuees U."/>
            <person name="LaButti K.M."/>
            <person name="Lapidus A."/>
            <person name="Lindquist E.A."/>
            <person name="Lucas S.M."/>
            <person name="Murat C."/>
            <person name="Riley R.W."/>
            <person name="Salamov A.A."/>
            <person name="Schmutz J."/>
            <person name="Subramanian V."/>
            <person name="Woesten H.A.B."/>
            <person name="Xu J."/>
            <person name="Eastwood D.C."/>
            <person name="Foster G.D."/>
            <person name="Sonnenberg A.S."/>
            <person name="Cullen D."/>
            <person name="de Vries R.P."/>
            <person name="Lundell T."/>
            <person name="Hibbett D.S."/>
            <person name="Henrissat B."/>
            <person name="Burton K.S."/>
            <person name="Kerrigan R.W."/>
            <person name="Challen M.P."/>
            <person name="Grigoriev I.V."/>
            <person name="Martin F."/>
        </authorList>
    </citation>
    <scope>NUCLEOTIDE SEQUENCE [LARGE SCALE GENOMIC DNA]</scope>
    <source>
        <strain evidence="3">JB137-S8 / ATCC MYA-4627 / FGSC 10392</strain>
    </source>
</reference>
<feature type="region of interest" description="Disordered" evidence="1">
    <location>
        <begin position="1"/>
        <end position="22"/>
    </location>
</feature>
<protein>
    <submittedName>
        <fullName evidence="2">Uncharacterized protein</fullName>
    </submittedName>
</protein>
<keyword evidence="3" id="KW-1185">Reference proteome</keyword>
<dbReference type="OMA" id="MRIIKFS"/>
<dbReference type="HOGENOM" id="CLU_3086674_0_0_1"/>
<proteinExistence type="predicted"/>
<dbReference type="GeneID" id="18824138"/>
<accession>K5X7W9</accession>
<gene>
    <name evidence="2" type="ORF">AGABI1DRAFT_113871</name>
</gene>
<dbReference type="KEGG" id="abp:AGABI1DRAFT113871"/>
<dbReference type="RefSeq" id="XP_007330005.1">
    <property type="nucleotide sequence ID" value="XM_007329943.1"/>
</dbReference>